<keyword evidence="9" id="KW-0503">Monooxygenase</keyword>
<dbReference type="GO" id="GO:0004497">
    <property type="term" value="F:monooxygenase activity"/>
    <property type="evidence" value="ECO:0007669"/>
    <property type="project" value="UniProtKB-KW"/>
</dbReference>
<dbReference type="InterPro" id="IPR050665">
    <property type="entry name" value="Cytochrome_P450_Monooxygen"/>
</dbReference>
<accession>A0A4S8JKZ1</accession>
<keyword evidence="5 11" id="KW-0479">Metal-binding</keyword>
<dbReference type="InterPro" id="IPR002401">
    <property type="entry name" value="Cyt_P450_E_grp-I"/>
</dbReference>
<dbReference type="PRINTS" id="PR00463">
    <property type="entry name" value="EP450I"/>
</dbReference>
<dbReference type="PROSITE" id="PS00086">
    <property type="entry name" value="CYTOCHROME_P450"/>
    <property type="match status" value="3"/>
</dbReference>
<dbReference type="Gene3D" id="1.10.630.10">
    <property type="entry name" value="Cytochrome P450"/>
    <property type="match status" value="4"/>
</dbReference>
<comment type="cofactor">
    <cofactor evidence="11">
        <name>heme</name>
        <dbReference type="ChEBI" id="CHEBI:30413"/>
    </cofactor>
</comment>
<dbReference type="InterPro" id="IPR036396">
    <property type="entry name" value="Cyt_P450_sf"/>
</dbReference>
<sequence length="1387" mass="158872">MHHKRFLPTPKNKRIKEIDREIRSILRGIIKKREQDIKTGKASTDDLLGLLMESNMKHLEEDGNKNAGMTTEDVIEECKLFYFAGQETTSALLTWTMICLSMHPTWQVRGREEVLRVFGENKPDFDGLSHLKIVTMILYEVLRLYPPVIILQRQTYKTMKLGDEVYPPGVLLLLHVIFVHHDPNLWGKDATADVLWSLGWGVAGLLLLAWALRMLNWAWWRPRRLERALRAQGLNGTAYRFPYGDLKENARCRKEARAKSMPLAHNIIPRLLPFFHRVMDEYGKISFTWLGPVPQVFITDPELVREVLSNKFGHFGKPNQNPLGRFFARGLVMYEGEKWVKHRRILNPAFHAEKLKRMLPAFSACCSDLMDRWENMAGSEACYELDVWPELQSFTGDVISRTAFGSSYEEGRPIFQLQAEQAELLIQVVQNLYVPGYRFLPTPKNKRIKAIDREIRSILRGIIKKREQDIKTGKASNDDLLGLLMESNMKHLEEDGNKNAGMTTEDVIEECKLFYFAGQETTSVLLTWTMICLSMHPTWQVRAREEVLGVFGENKPNFDGLSHLKIVTMILYEVLRLYPPAIFLQRQTYKTMKLGDVVYPPGVLLLLHVIFVHHDPNLWGKDASEFNPERFAEGVSKASKEQVAFFPFGGGPRICIGQTFALLEAKMGLSMILQHFSFDLSPSYAHAPHTVFTLHPQHGAQIRQNMYVKVNPIVATGIRHKFTVTMILYEVLRLYPPAIFLQRQTYKTMKLGDVVYPPGVLLLLHVIFVHHDPNLWGKDASEFNPERFAEGVSKASKEQVAFFPFGGGPRICIGQTFALLEAKMGLSMILQHFSFDLSPSYAHAPHTVFTLHPQHEAPPIRSSMAMAEFLAADVLWSLGCGVAGLLFLAWALRVLNWAWWRPRRLERALRAQGLNGTSYRFPYGDLKENALFSKEARAKPMPLAHNIIPRVLPFFHRVMDEYGKISFTWLGQVPQVTITDPELVREVLSNKFGHFVKPNQHPLARFFARGLAVYEGEKWVKHRRILNPAFHAEKIKRMLPAFSACCSDLMDRWENMAGSEACYELDVWPELQSFTGDVISRTAFGSSYKEGRPIFQLQAEQAELLIQVIQNLYVPGYRFLPTPKNKRIKAIDREVRSILRRIIKKREQDIKNGKASTDDLLGLLMESNMKHLEEDGNKNAGMTTEDVIEECKLFYFAGQETTSVLLTWTMICLSMHPTWQVRAREEVLRVFGDNKPDFDGLSHLKIVTMILYEVLRLYPPFILLRRQTYKTMKLGDVVYPPGVLLLLHVIFVHHDPNLWGKDASEFNPERFAEGVSKASKEQVAFFPFGGGPRICIGQNFALLEAKMGLSMILQHFSFDLSPSYAHAPRTVFALHPQHGAQIKLRKL</sequence>
<gene>
    <name evidence="12" type="ORF">C4D60_Mb01t01110</name>
</gene>
<evidence type="ECO:0000256" key="4">
    <source>
        <dbReference type="ARBA" id="ARBA00022692"/>
    </source>
</evidence>
<keyword evidence="10" id="KW-0472">Membrane</keyword>
<protein>
    <recommendedName>
        <fullName evidence="14">Cytochrome P450</fullName>
    </recommendedName>
</protein>
<evidence type="ECO:0000256" key="11">
    <source>
        <dbReference type="PIRSR" id="PIRSR602401-1"/>
    </source>
</evidence>
<comment type="caution">
    <text evidence="12">The sequence shown here is derived from an EMBL/GenBank/DDBJ whole genome shotgun (WGS) entry which is preliminary data.</text>
</comment>
<keyword evidence="13" id="KW-1185">Reference proteome</keyword>
<dbReference type="PRINTS" id="PR00385">
    <property type="entry name" value="P450"/>
</dbReference>
<dbReference type="PANTHER" id="PTHR24282:SF255">
    <property type="entry name" value="CYTOCHROME P450 72A11-RELATED"/>
    <property type="match status" value="1"/>
</dbReference>
<evidence type="ECO:0000256" key="10">
    <source>
        <dbReference type="ARBA" id="ARBA00023136"/>
    </source>
</evidence>
<dbReference type="GO" id="GO:0005506">
    <property type="term" value="F:iron ion binding"/>
    <property type="evidence" value="ECO:0007669"/>
    <property type="project" value="InterPro"/>
</dbReference>
<dbReference type="PANTHER" id="PTHR24282">
    <property type="entry name" value="CYTOCHROME P450 FAMILY MEMBER"/>
    <property type="match status" value="1"/>
</dbReference>
<evidence type="ECO:0000256" key="8">
    <source>
        <dbReference type="ARBA" id="ARBA00023004"/>
    </source>
</evidence>
<keyword evidence="4" id="KW-0812">Transmembrane</keyword>
<name>A0A4S8JKZ1_MUSBA</name>
<evidence type="ECO:0008006" key="14">
    <source>
        <dbReference type="Google" id="ProtNLM"/>
    </source>
</evidence>
<evidence type="ECO:0000313" key="12">
    <source>
        <dbReference type="EMBL" id="THU62054.1"/>
    </source>
</evidence>
<dbReference type="GO" id="GO:0016020">
    <property type="term" value="C:membrane"/>
    <property type="evidence" value="ECO:0007669"/>
    <property type="project" value="UniProtKB-SubCell"/>
</dbReference>
<dbReference type="Pfam" id="PF00067">
    <property type="entry name" value="p450"/>
    <property type="match status" value="4"/>
</dbReference>
<evidence type="ECO:0000256" key="3">
    <source>
        <dbReference type="ARBA" id="ARBA00022617"/>
    </source>
</evidence>
<dbReference type="InterPro" id="IPR001128">
    <property type="entry name" value="Cyt_P450"/>
</dbReference>
<evidence type="ECO:0000256" key="1">
    <source>
        <dbReference type="ARBA" id="ARBA00004167"/>
    </source>
</evidence>
<keyword evidence="8 11" id="KW-0408">Iron</keyword>
<evidence type="ECO:0000256" key="7">
    <source>
        <dbReference type="ARBA" id="ARBA00023002"/>
    </source>
</evidence>
<dbReference type="GO" id="GO:0016705">
    <property type="term" value="F:oxidoreductase activity, acting on paired donors, with incorporation or reduction of molecular oxygen"/>
    <property type="evidence" value="ECO:0007669"/>
    <property type="project" value="InterPro"/>
</dbReference>
<organism evidence="12 13">
    <name type="scientific">Musa balbisiana</name>
    <name type="common">Banana</name>
    <dbReference type="NCBI Taxonomy" id="52838"/>
    <lineage>
        <taxon>Eukaryota</taxon>
        <taxon>Viridiplantae</taxon>
        <taxon>Streptophyta</taxon>
        <taxon>Embryophyta</taxon>
        <taxon>Tracheophyta</taxon>
        <taxon>Spermatophyta</taxon>
        <taxon>Magnoliopsida</taxon>
        <taxon>Liliopsida</taxon>
        <taxon>Zingiberales</taxon>
        <taxon>Musaceae</taxon>
        <taxon>Musa</taxon>
    </lineage>
</organism>
<dbReference type="FunFam" id="1.10.630.10:FF:000029">
    <property type="entry name" value="Cytochrome P450 734A1"/>
    <property type="match status" value="2"/>
</dbReference>
<proteinExistence type="inferred from homology"/>
<evidence type="ECO:0000313" key="13">
    <source>
        <dbReference type="Proteomes" id="UP000317650"/>
    </source>
</evidence>
<dbReference type="CDD" id="cd20642">
    <property type="entry name" value="CYP72"/>
    <property type="match status" value="2"/>
</dbReference>
<comment type="subcellular location">
    <subcellularLocation>
        <location evidence="1">Membrane</location>
        <topology evidence="1">Single-pass membrane protein</topology>
    </subcellularLocation>
</comment>
<keyword evidence="6" id="KW-1133">Transmembrane helix</keyword>
<dbReference type="EMBL" id="PYDT01000004">
    <property type="protein sequence ID" value="THU62054.1"/>
    <property type="molecule type" value="Genomic_DNA"/>
</dbReference>
<feature type="binding site" description="axial binding residue" evidence="11">
    <location>
        <position position="1335"/>
    </location>
    <ligand>
        <name>heme</name>
        <dbReference type="ChEBI" id="CHEBI:30413"/>
    </ligand>
    <ligandPart>
        <name>Fe</name>
        <dbReference type="ChEBI" id="CHEBI:18248"/>
    </ligandPart>
</feature>
<dbReference type="SUPFAM" id="SSF48264">
    <property type="entry name" value="Cytochrome P450"/>
    <property type="match status" value="4"/>
</dbReference>
<dbReference type="Proteomes" id="UP000317650">
    <property type="component" value="Chromosome 1"/>
</dbReference>
<keyword evidence="7" id="KW-0560">Oxidoreductase</keyword>
<evidence type="ECO:0000256" key="2">
    <source>
        <dbReference type="ARBA" id="ARBA00010617"/>
    </source>
</evidence>
<comment type="similarity">
    <text evidence="2">Belongs to the cytochrome P450 family.</text>
</comment>
<dbReference type="GO" id="GO:0020037">
    <property type="term" value="F:heme binding"/>
    <property type="evidence" value="ECO:0007669"/>
    <property type="project" value="InterPro"/>
</dbReference>
<evidence type="ECO:0000256" key="6">
    <source>
        <dbReference type="ARBA" id="ARBA00022989"/>
    </source>
</evidence>
<dbReference type="GO" id="GO:0008202">
    <property type="term" value="P:steroid metabolic process"/>
    <property type="evidence" value="ECO:0007669"/>
    <property type="project" value="UniProtKB-ARBA"/>
</dbReference>
<reference evidence="12 13" key="1">
    <citation type="journal article" date="2019" name="Nat. Plants">
        <title>Genome sequencing of Musa balbisiana reveals subgenome evolution and function divergence in polyploid bananas.</title>
        <authorList>
            <person name="Yao X."/>
        </authorList>
    </citation>
    <scope>NUCLEOTIDE SEQUENCE [LARGE SCALE GENOMIC DNA]</scope>
    <source>
        <strain evidence="13">cv. DH-PKW</strain>
        <tissue evidence="12">Leaves</tissue>
    </source>
</reference>
<dbReference type="STRING" id="52838.A0A4S8JKZ1"/>
<evidence type="ECO:0000256" key="9">
    <source>
        <dbReference type="ARBA" id="ARBA00023033"/>
    </source>
</evidence>
<keyword evidence="3 11" id="KW-0349">Heme</keyword>
<dbReference type="InterPro" id="IPR017972">
    <property type="entry name" value="Cyt_P450_CS"/>
</dbReference>
<evidence type="ECO:0000256" key="5">
    <source>
        <dbReference type="ARBA" id="ARBA00022723"/>
    </source>
</evidence>